<feature type="non-terminal residue" evidence="1">
    <location>
        <position position="127"/>
    </location>
</feature>
<reference evidence="2" key="1">
    <citation type="submission" date="2014-03" db="EMBL/GenBank/DDBJ databases">
        <title>The Genome Sequence of Puccinia striiformis f. sp. tritici PST-78.</title>
        <authorList>
            <consortium name="The Broad Institute Genome Sequencing Platform"/>
            <person name="Cuomo C."/>
            <person name="Hulbert S."/>
            <person name="Chen X."/>
            <person name="Walker B."/>
            <person name="Young S.K."/>
            <person name="Zeng Q."/>
            <person name="Gargeya S."/>
            <person name="Fitzgerald M."/>
            <person name="Haas B."/>
            <person name="Abouelleil A."/>
            <person name="Alvarado L."/>
            <person name="Arachchi H.M."/>
            <person name="Berlin A.M."/>
            <person name="Chapman S.B."/>
            <person name="Goldberg J."/>
            <person name="Griggs A."/>
            <person name="Gujja S."/>
            <person name="Hansen M."/>
            <person name="Howarth C."/>
            <person name="Imamovic A."/>
            <person name="Larimer J."/>
            <person name="McCowan C."/>
            <person name="Montmayeur A."/>
            <person name="Murphy C."/>
            <person name="Neiman D."/>
            <person name="Pearson M."/>
            <person name="Priest M."/>
            <person name="Roberts A."/>
            <person name="Saif S."/>
            <person name="Shea T."/>
            <person name="Sisk P."/>
            <person name="Sykes S."/>
            <person name="Wortman J."/>
            <person name="Nusbaum C."/>
            <person name="Birren B."/>
        </authorList>
    </citation>
    <scope>NUCLEOTIDE SEQUENCE [LARGE SCALE GENOMIC DNA]</scope>
    <source>
        <strain evidence="2">race PST-78</strain>
    </source>
</reference>
<accession>A0A0L0UJG1</accession>
<evidence type="ECO:0000313" key="1">
    <source>
        <dbReference type="EMBL" id="KNE87173.1"/>
    </source>
</evidence>
<protein>
    <submittedName>
        <fullName evidence="1">Uncharacterized protein</fullName>
    </submittedName>
</protein>
<dbReference type="Pfam" id="PF09931">
    <property type="entry name" value="Phage_phiJL001_Gp84_N"/>
    <property type="match status" value="1"/>
</dbReference>
<gene>
    <name evidence="1" type="ORF">PSTG_19448</name>
</gene>
<dbReference type="EMBL" id="AJIL01006425">
    <property type="protein sequence ID" value="KNE87173.1"/>
    <property type="molecule type" value="Genomic_DNA"/>
</dbReference>
<sequence length="127" mass="13577">AVAISDSGLSAGSGDGMDITVPSTNDVAMLFRGVPPSSPVRIRIYRLHAEDAVAEFRTVWVGTVSEVKREAIERTKLVTSSLASTFSRVGLRLTYGRACPYALYDHNCKIDPLAFGITGLVITAMDG</sequence>
<keyword evidence="2" id="KW-1185">Reference proteome</keyword>
<feature type="non-terminal residue" evidence="1">
    <location>
        <position position="1"/>
    </location>
</feature>
<comment type="caution">
    <text evidence="1">The sequence shown here is derived from an EMBL/GenBank/DDBJ whole genome shotgun (WGS) entry which is preliminary data.</text>
</comment>
<name>A0A0L0UJG1_9BASI</name>
<organism evidence="1 2">
    <name type="scientific">Puccinia striiformis f. sp. tritici PST-78</name>
    <dbReference type="NCBI Taxonomy" id="1165861"/>
    <lineage>
        <taxon>Eukaryota</taxon>
        <taxon>Fungi</taxon>
        <taxon>Dikarya</taxon>
        <taxon>Basidiomycota</taxon>
        <taxon>Pucciniomycotina</taxon>
        <taxon>Pucciniomycetes</taxon>
        <taxon>Pucciniales</taxon>
        <taxon>Pucciniaceae</taxon>
        <taxon>Puccinia</taxon>
    </lineage>
</organism>
<dbReference type="Proteomes" id="UP000054564">
    <property type="component" value="Unassembled WGS sequence"/>
</dbReference>
<dbReference type="AlphaFoldDB" id="A0A0L0UJG1"/>
<proteinExistence type="predicted"/>
<evidence type="ECO:0000313" key="2">
    <source>
        <dbReference type="Proteomes" id="UP000054564"/>
    </source>
</evidence>